<dbReference type="SUPFAM" id="SSF56112">
    <property type="entry name" value="Protein kinase-like (PK-like)"/>
    <property type="match status" value="1"/>
</dbReference>
<feature type="binding site" evidence="18">
    <location>
        <position position="456"/>
    </location>
    <ligand>
        <name>ATP</name>
        <dbReference type="ChEBI" id="CHEBI:30616"/>
    </ligand>
</feature>
<gene>
    <name evidence="23" type="ORF">C3L33_11898</name>
</gene>
<dbReference type="InterPro" id="IPR017441">
    <property type="entry name" value="Protein_kinase_ATP_BS"/>
</dbReference>
<dbReference type="Gene3D" id="1.10.510.10">
    <property type="entry name" value="Transferase(Phosphotransferase) domain 1"/>
    <property type="match status" value="1"/>
</dbReference>
<proteinExistence type="predicted"/>
<keyword evidence="5" id="KW-0808">Transferase</keyword>
<dbReference type="Gene3D" id="3.30.200.20">
    <property type="entry name" value="Phosphorylase Kinase, domain 1"/>
    <property type="match status" value="1"/>
</dbReference>
<dbReference type="Pfam" id="PF07714">
    <property type="entry name" value="PK_Tyr_Ser-Thr"/>
    <property type="match status" value="1"/>
</dbReference>
<dbReference type="GO" id="GO:0019199">
    <property type="term" value="F:transmembrane receptor protein kinase activity"/>
    <property type="evidence" value="ECO:0007669"/>
    <property type="project" value="InterPro"/>
</dbReference>
<dbReference type="InterPro" id="IPR000719">
    <property type="entry name" value="Prot_kinase_dom"/>
</dbReference>
<keyword evidence="24" id="KW-1185">Reference proteome</keyword>
<dbReference type="EC" id="2.7.11.1" evidence="2"/>
<feature type="transmembrane region" description="Helical" evidence="20">
    <location>
        <begin position="340"/>
        <end position="363"/>
    </location>
</feature>
<keyword evidence="4" id="KW-0723">Serine/threonine-protein kinase</keyword>
<dbReference type="SMART" id="SM00220">
    <property type="entry name" value="S_TKc"/>
    <property type="match status" value="1"/>
</dbReference>
<evidence type="ECO:0000259" key="22">
    <source>
        <dbReference type="PROSITE" id="PS50011"/>
    </source>
</evidence>
<comment type="caution">
    <text evidence="23">The sequence shown here is derived from an EMBL/GenBank/DDBJ whole genome shotgun (WGS) entry which is preliminary data.</text>
</comment>
<evidence type="ECO:0000313" key="24">
    <source>
        <dbReference type="Proteomes" id="UP000428333"/>
    </source>
</evidence>
<evidence type="ECO:0000256" key="11">
    <source>
        <dbReference type="ARBA" id="ARBA00022989"/>
    </source>
</evidence>
<dbReference type="GO" id="GO:0005886">
    <property type="term" value="C:plasma membrane"/>
    <property type="evidence" value="ECO:0007669"/>
    <property type="project" value="UniProtKB-SubCell"/>
</dbReference>
<dbReference type="PROSITE" id="PS00108">
    <property type="entry name" value="PROTEIN_KINASE_ST"/>
    <property type="match status" value="1"/>
</dbReference>
<feature type="chain" id="PRO_5025671591" description="non-specific serine/threonine protein kinase" evidence="21">
    <location>
        <begin position="21"/>
        <end position="726"/>
    </location>
</feature>
<organism evidence="23 24">
    <name type="scientific">Rhododendron williamsianum</name>
    <dbReference type="NCBI Taxonomy" id="262921"/>
    <lineage>
        <taxon>Eukaryota</taxon>
        <taxon>Viridiplantae</taxon>
        <taxon>Streptophyta</taxon>
        <taxon>Embryophyta</taxon>
        <taxon>Tracheophyta</taxon>
        <taxon>Spermatophyta</taxon>
        <taxon>Magnoliopsida</taxon>
        <taxon>eudicotyledons</taxon>
        <taxon>Gunneridae</taxon>
        <taxon>Pentapetalae</taxon>
        <taxon>asterids</taxon>
        <taxon>Ericales</taxon>
        <taxon>Ericaceae</taxon>
        <taxon>Ericoideae</taxon>
        <taxon>Rhodoreae</taxon>
        <taxon>Rhododendron</taxon>
    </lineage>
</organism>
<feature type="signal peptide" evidence="21">
    <location>
        <begin position="1"/>
        <end position="20"/>
    </location>
</feature>
<dbReference type="Pfam" id="PF23577">
    <property type="entry name" value="LysM_RLK"/>
    <property type="match status" value="2"/>
</dbReference>
<evidence type="ECO:0000256" key="15">
    <source>
        <dbReference type="ARBA" id="ARBA00023180"/>
    </source>
</evidence>
<dbReference type="InterPro" id="IPR001245">
    <property type="entry name" value="Ser-Thr/Tyr_kinase_cat_dom"/>
</dbReference>
<sequence>MFRSKLGFSLSLSIISLCLTTVEPTCSKGCHLALGSYYVWTDAEVKIIAEVSGNTVNDIISYNHPAIPNEYYVMSYTRVVIPFPCDCIDGEFLGHVFTYKVRSGPSGGNTYDTIAETYYANLTTAATLERTNSYRASPLPDNAVVNVTVNCSCGNASVSEDYGLFVTYPLRPEDSLKSIAANASLGENLLQSYHKDTIPNKGFIDGRINVPFAYDCIDGEFLGHVFPYEVRSVQRLRTVSDSGQCGGERDVNCSCWDGEVSEASGLFVTYPLGDGDSLESIAAVARVSEDILRMYNPGANFSAGSGLVYIPGRDKSGKYPPLKSSTGFLANFATGLSGGVIAGISIGVVMGALLVSVCIYCGFCRKKKVPDKLMSSKRYEDRQAPGSTLEKSDSIGAPGSTSSRGLAIRVDKSVEFSYEELAKATNDFSIGHKIGQGGFGAVYYAELRGEKAAIKKMDMMATREFLAELKVLTHVHHLNLVRLIGYCVEGSLFLVYEYIENGNLSQHLHGTGWDPLPWSTRVQIALDSARGLEYIHEHTVPVYIHRDIKTANILIDKNFRAKVADFGLAKLTEVGGSSLPTRLVGTFGYMPPEYAQYGDVSPKIDVYAFGVVLYELISAKEAIVKAGSSMLESKGLVALFEDVLNQPDPREELCKLVDPRLGDSYPIDSVRKLAQLAKACTQENPLLRPSMRSAVVALMTLSSSTEDWDVGSFYENQALVSLMSGR</sequence>
<dbReference type="GO" id="GO:0004674">
    <property type="term" value="F:protein serine/threonine kinase activity"/>
    <property type="evidence" value="ECO:0007669"/>
    <property type="project" value="UniProtKB-KW"/>
</dbReference>
<dbReference type="EMBL" id="QEFC01001749">
    <property type="protein sequence ID" value="KAE9456207.1"/>
    <property type="molecule type" value="Genomic_DNA"/>
</dbReference>
<evidence type="ECO:0000256" key="20">
    <source>
        <dbReference type="SAM" id="Phobius"/>
    </source>
</evidence>
<dbReference type="OrthoDB" id="4062651at2759"/>
<keyword evidence="6 20" id="KW-0812">Transmembrane</keyword>
<accession>A0A6A4LNP2</accession>
<keyword evidence="11 20" id="KW-1133">Transmembrane helix</keyword>
<feature type="region of interest" description="Disordered" evidence="19">
    <location>
        <begin position="375"/>
        <end position="402"/>
    </location>
</feature>
<evidence type="ECO:0000256" key="14">
    <source>
        <dbReference type="ARBA" id="ARBA00023170"/>
    </source>
</evidence>
<evidence type="ECO:0000256" key="4">
    <source>
        <dbReference type="ARBA" id="ARBA00022527"/>
    </source>
</evidence>
<keyword evidence="8 18" id="KW-0547">Nucleotide-binding</keyword>
<dbReference type="PANTHER" id="PTHR46204">
    <property type="entry name" value="CHITIN ELICITOR RECEPTOR KINASE 1-RELATED"/>
    <property type="match status" value="1"/>
</dbReference>
<protein>
    <recommendedName>
        <fullName evidence="2">non-specific serine/threonine protein kinase</fullName>
        <ecNumber evidence="2">2.7.11.1</ecNumber>
    </recommendedName>
</protein>
<keyword evidence="15" id="KW-0325">Glycoprotein</keyword>
<dbReference type="GO" id="GO:0005524">
    <property type="term" value="F:ATP binding"/>
    <property type="evidence" value="ECO:0007669"/>
    <property type="project" value="UniProtKB-UniRule"/>
</dbReference>
<dbReference type="PROSITE" id="PS50011">
    <property type="entry name" value="PROTEIN_KINASE_DOM"/>
    <property type="match status" value="1"/>
</dbReference>
<evidence type="ECO:0000256" key="13">
    <source>
        <dbReference type="ARBA" id="ARBA00023157"/>
    </source>
</evidence>
<evidence type="ECO:0000256" key="9">
    <source>
        <dbReference type="ARBA" id="ARBA00022777"/>
    </source>
</evidence>
<feature type="domain" description="Protein kinase" evidence="22">
    <location>
        <begin position="428"/>
        <end position="701"/>
    </location>
</feature>
<evidence type="ECO:0000256" key="18">
    <source>
        <dbReference type="PROSITE-ProRule" id="PRU10141"/>
    </source>
</evidence>
<reference evidence="23 24" key="1">
    <citation type="journal article" date="2019" name="Genome Biol. Evol.">
        <title>The Rhododendron genome and chromosomal organization provide insight into shared whole-genome duplications across the heath family (Ericaceae).</title>
        <authorList>
            <person name="Soza V.L."/>
            <person name="Lindsley D."/>
            <person name="Waalkes A."/>
            <person name="Ramage E."/>
            <person name="Patwardhan R.P."/>
            <person name="Burton J.N."/>
            <person name="Adey A."/>
            <person name="Kumar A."/>
            <person name="Qiu R."/>
            <person name="Shendure J."/>
            <person name="Hall B."/>
        </authorList>
    </citation>
    <scope>NUCLEOTIDE SEQUENCE [LARGE SCALE GENOMIC DNA]</scope>
    <source>
        <strain evidence="23">RSF 1966-606</strain>
    </source>
</reference>
<evidence type="ECO:0000256" key="5">
    <source>
        <dbReference type="ARBA" id="ARBA00022679"/>
    </source>
</evidence>
<dbReference type="InterPro" id="IPR057097">
    <property type="entry name" value="LysM_RLK3/10"/>
</dbReference>
<dbReference type="GO" id="GO:0045087">
    <property type="term" value="P:innate immune response"/>
    <property type="evidence" value="ECO:0007669"/>
    <property type="project" value="InterPro"/>
</dbReference>
<evidence type="ECO:0000313" key="23">
    <source>
        <dbReference type="EMBL" id="KAE9456207.1"/>
    </source>
</evidence>
<dbReference type="Proteomes" id="UP000428333">
    <property type="component" value="Linkage Group LG07"/>
</dbReference>
<keyword evidence="13" id="KW-1015">Disulfide bond</keyword>
<dbReference type="PANTHER" id="PTHR46204:SF30">
    <property type="entry name" value="CHITIN ELICITOR RECEPTOR KINASE 1"/>
    <property type="match status" value="1"/>
</dbReference>
<keyword evidence="7 21" id="KW-0732">Signal</keyword>
<evidence type="ECO:0000256" key="19">
    <source>
        <dbReference type="SAM" id="MobiDB-lite"/>
    </source>
</evidence>
<keyword evidence="12 20" id="KW-0472">Membrane</keyword>
<evidence type="ECO:0000256" key="10">
    <source>
        <dbReference type="ARBA" id="ARBA00022840"/>
    </source>
</evidence>
<evidence type="ECO:0000256" key="21">
    <source>
        <dbReference type="SAM" id="SignalP"/>
    </source>
</evidence>
<evidence type="ECO:0000256" key="3">
    <source>
        <dbReference type="ARBA" id="ARBA00022475"/>
    </source>
</evidence>
<comment type="subcellular location">
    <subcellularLocation>
        <location evidence="1">Cell membrane</location>
        <topology evidence="1">Single-pass membrane protein</topology>
    </subcellularLocation>
</comment>
<evidence type="ECO:0000256" key="12">
    <source>
        <dbReference type="ARBA" id="ARBA00023136"/>
    </source>
</evidence>
<dbReference type="InterPro" id="IPR008271">
    <property type="entry name" value="Ser/Thr_kinase_AS"/>
</dbReference>
<evidence type="ECO:0000256" key="7">
    <source>
        <dbReference type="ARBA" id="ARBA00022729"/>
    </source>
</evidence>
<feature type="non-terminal residue" evidence="23">
    <location>
        <position position="1"/>
    </location>
</feature>
<evidence type="ECO:0000256" key="2">
    <source>
        <dbReference type="ARBA" id="ARBA00012513"/>
    </source>
</evidence>
<dbReference type="InterPro" id="IPR011009">
    <property type="entry name" value="Kinase-like_dom_sf"/>
</dbReference>
<keyword evidence="10 18" id="KW-0067">ATP-binding</keyword>
<dbReference type="GO" id="GO:0009617">
    <property type="term" value="P:response to bacterium"/>
    <property type="evidence" value="ECO:0007669"/>
    <property type="project" value="UniProtKB-ARBA"/>
</dbReference>
<comment type="catalytic activity">
    <reaction evidence="16">
        <text>L-threonyl-[protein] + ATP = O-phospho-L-threonyl-[protein] + ADP + H(+)</text>
        <dbReference type="Rhea" id="RHEA:46608"/>
        <dbReference type="Rhea" id="RHEA-COMP:11060"/>
        <dbReference type="Rhea" id="RHEA-COMP:11605"/>
        <dbReference type="ChEBI" id="CHEBI:15378"/>
        <dbReference type="ChEBI" id="CHEBI:30013"/>
        <dbReference type="ChEBI" id="CHEBI:30616"/>
        <dbReference type="ChEBI" id="CHEBI:61977"/>
        <dbReference type="ChEBI" id="CHEBI:456216"/>
        <dbReference type="EC" id="2.7.11.1"/>
    </reaction>
</comment>
<keyword evidence="9" id="KW-0418">Kinase</keyword>
<dbReference type="AlphaFoldDB" id="A0A6A4LNP2"/>
<evidence type="ECO:0000256" key="6">
    <source>
        <dbReference type="ARBA" id="ARBA00022692"/>
    </source>
</evidence>
<evidence type="ECO:0000256" key="16">
    <source>
        <dbReference type="ARBA" id="ARBA00047899"/>
    </source>
</evidence>
<dbReference type="FunFam" id="1.10.510.10:FF:000468">
    <property type="entry name" value="PTI1-like tyrosine-protein kinase 3"/>
    <property type="match status" value="1"/>
</dbReference>
<name>A0A6A4LNP2_9ERIC</name>
<keyword evidence="3" id="KW-1003">Cell membrane</keyword>
<comment type="catalytic activity">
    <reaction evidence="17">
        <text>L-seryl-[protein] + ATP = O-phospho-L-seryl-[protein] + ADP + H(+)</text>
        <dbReference type="Rhea" id="RHEA:17989"/>
        <dbReference type="Rhea" id="RHEA-COMP:9863"/>
        <dbReference type="Rhea" id="RHEA-COMP:11604"/>
        <dbReference type="ChEBI" id="CHEBI:15378"/>
        <dbReference type="ChEBI" id="CHEBI:29999"/>
        <dbReference type="ChEBI" id="CHEBI:30616"/>
        <dbReference type="ChEBI" id="CHEBI:83421"/>
        <dbReference type="ChEBI" id="CHEBI:456216"/>
        <dbReference type="EC" id="2.7.11.1"/>
    </reaction>
</comment>
<dbReference type="FunFam" id="3.30.200.20:FF:000468">
    <property type="entry name" value="LysM receptor kinase 2"/>
    <property type="match status" value="1"/>
</dbReference>
<keyword evidence="14" id="KW-0675">Receptor</keyword>
<dbReference type="InterPro" id="IPR044812">
    <property type="entry name" value="CERK1/LYK3-like"/>
</dbReference>
<dbReference type="PROSITE" id="PS00107">
    <property type="entry name" value="PROTEIN_KINASE_ATP"/>
    <property type="match status" value="1"/>
</dbReference>
<evidence type="ECO:0000256" key="8">
    <source>
        <dbReference type="ARBA" id="ARBA00022741"/>
    </source>
</evidence>
<evidence type="ECO:0000256" key="17">
    <source>
        <dbReference type="ARBA" id="ARBA00048679"/>
    </source>
</evidence>
<evidence type="ECO:0000256" key="1">
    <source>
        <dbReference type="ARBA" id="ARBA00004162"/>
    </source>
</evidence>